<dbReference type="Gene3D" id="3.30.70.2520">
    <property type="match status" value="1"/>
</dbReference>
<dbReference type="InterPro" id="IPR006094">
    <property type="entry name" value="Oxid_FAD_bind_N"/>
</dbReference>
<dbReference type="GO" id="GO:0016020">
    <property type="term" value="C:membrane"/>
    <property type="evidence" value="ECO:0007669"/>
    <property type="project" value="InterPro"/>
</dbReference>
<dbReference type="Gene3D" id="1.10.45.10">
    <property type="entry name" value="Vanillyl-alcohol Oxidase, Chain A, domain 4"/>
    <property type="match status" value="1"/>
</dbReference>
<dbReference type="EMBL" id="PDJD01000001">
    <property type="protein sequence ID" value="PFG20280.1"/>
    <property type="molecule type" value="Genomic_DNA"/>
</dbReference>
<dbReference type="RefSeq" id="WP_098469289.1">
    <property type="nucleotide sequence ID" value="NZ_PDJD01000001.1"/>
</dbReference>
<dbReference type="SUPFAM" id="SSF56176">
    <property type="entry name" value="FAD-binding/transporter-associated domain-like"/>
    <property type="match status" value="1"/>
</dbReference>
<dbReference type="InterPro" id="IPR007173">
    <property type="entry name" value="ALO_C"/>
</dbReference>
<proteinExistence type="predicted"/>
<dbReference type="PANTHER" id="PTHR43762">
    <property type="entry name" value="L-GULONOLACTONE OXIDASE"/>
    <property type="match status" value="1"/>
</dbReference>
<evidence type="ECO:0000313" key="3">
    <source>
        <dbReference type="EMBL" id="PFG20280.1"/>
    </source>
</evidence>
<dbReference type="Proteomes" id="UP000224915">
    <property type="component" value="Unassembled WGS sequence"/>
</dbReference>
<dbReference type="GO" id="GO:0003885">
    <property type="term" value="F:D-arabinono-1,4-lactone oxidase activity"/>
    <property type="evidence" value="ECO:0007669"/>
    <property type="project" value="InterPro"/>
</dbReference>
<accession>A0A2A9D351</accession>
<protein>
    <submittedName>
        <fullName evidence="3">Xylitol oxidase</fullName>
    </submittedName>
</protein>
<evidence type="ECO:0000313" key="4">
    <source>
        <dbReference type="Proteomes" id="UP000224915"/>
    </source>
</evidence>
<sequence length="428" mass="45811">MTPDDLAEHPVPTTWSGHRAYASRALVRPDSLESLRALVRTGQRLRALGSRHSFNDLVDSPGLLVDLRELATEPDLYVTDGGAAGVVTVSGAMRYGALAAWLHERGWALPAMASLPHISVAGAVATGTHGSGDEAGSLATAVVGLELLGADGEVHALRMGEADFPGAVVSLGALGLVLRLDLAVEPRYDVATTVLEDVPFAGVLGEVETVWASATSVSAFTRWDGTCALWRKQRTDRIVPDATLGVVTALGGRPADTPRHPLPDGDPQACTPQLGEAGPWHERLPHFRQEVTPSAGAELQSEYLLPRERAAEAIEAAAGVMARHRETILISEIRSVASDDLWLSGSYGRATIGLHTTWRQDVAAVREASLEIEAALAPFEARPHWGKLFERADLAALYPRWEDARALLARYDPAGQFTSPLLERVGLR</sequence>
<dbReference type="PANTHER" id="PTHR43762:SF1">
    <property type="entry name" value="D-ARABINONO-1,4-LACTONE OXIDASE"/>
    <property type="match status" value="1"/>
</dbReference>
<evidence type="ECO:0000259" key="2">
    <source>
        <dbReference type="PROSITE" id="PS51387"/>
    </source>
</evidence>
<dbReference type="GO" id="GO:0071949">
    <property type="term" value="F:FAD binding"/>
    <property type="evidence" value="ECO:0007669"/>
    <property type="project" value="InterPro"/>
</dbReference>
<dbReference type="Pfam" id="PF01565">
    <property type="entry name" value="FAD_binding_4"/>
    <property type="match status" value="1"/>
</dbReference>
<feature type="domain" description="FAD-binding PCMH-type" evidence="2">
    <location>
        <begin position="18"/>
        <end position="187"/>
    </location>
</feature>
<dbReference type="InterPro" id="IPR016171">
    <property type="entry name" value="Vanillyl_alc_oxidase_C-sub2"/>
</dbReference>
<evidence type="ECO:0000256" key="1">
    <source>
        <dbReference type="ARBA" id="ARBA00023002"/>
    </source>
</evidence>
<dbReference type="InterPro" id="IPR010031">
    <property type="entry name" value="FAD_lactone_oxidase-like"/>
</dbReference>
<comment type="caution">
    <text evidence="3">The sequence shown here is derived from an EMBL/GenBank/DDBJ whole genome shotgun (WGS) entry which is preliminary data.</text>
</comment>
<dbReference type="Pfam" id="PF04030">
    <property type="entry name" value="ALO"/>
    <property type="match status" value="1"/>
</dbReference>
<dbReference type="InterPro" id="IPR016167">
    <property type="entry name" value="FAD-bd_PCMH_sub1"/>
</dbReference>
<dbReference type="Gene3D" id="3.30.70.2530">
    <property type="match status" value="1"/>
</dbReference>
<dbReference type="PROSITE" id="PS51387">
    <property type="entry name" value="FAD_PCMH"/>
    <property type="match status" value="1"/>
</dbReference>
<keyword evidence="1" id="KW-0560">Oxidoreductase</keyword>
<dbReference type="InterPro" id="IPR016169">
    <property type="entry name" value="FAD-bd_PCMH_sub2"/>
</dbReference>
<dbReference type="Gene3D" id="3.30.465.10">
    <property type="match status" value="1"/>
</dbReference>
<dbReference type="Gene3D" id="3.30.43.10">
    <property type="entry name" value="Uridine Diphospho-n-acetylenolpyruvylglucosamine Reductase, domain 2"/>
    <property type="match status" value="1"/>
</dbReference>
<name>A0A2A9D351_9MICO</name>
<gene>
    <name evidence="3" type="ORF">ATL40_1877</name>
</gene>
<reference evidence="3 4" key="1">
    <citation type="submission" date="2017-10" db="EMBL/GenBank/DDBJ databases">
        <title>Sequencing the genomes of 1000 actinobacteria strains.</title>
        <authorList>
            <person name="Klenk H.-P."/>
        </authorList>
    </citation>
    <scope>NUCLEOTIDE SEQUENCE [LARGE SCALE GENOMIC DNA]</scope>
    <source>
        <strain evidence="3 4">DSM 21801</strain>
    </source>
</reference>
<organism evidence="3 4">
    <name type="scientific">Serinibacter salmoneus</name>
    <dbReference type="NCBI Taxonomy" id="556530"/>
    <lineage>
        <taxon>Bacteria</taxon>
        <taxon>Bacillati</taxon>
        <taxon>Actinomycetota</taxon>
        <taxon>Actinomycetes</taxon>
        <taxon>Micrococcales</taxon>
        <taxon>Beutenbergiaceae</taxon>
        <taxon>Serinibacter</taxon>
    </lineage>
</organism>
<dbReference type="AlphaFoldDB" id="A0A2A9D351"/>
<keyword evidence="4" id="KW-1185">Reference proteome</keyword>
<dbReference type="InterPro" id="IPR036318">
    <property type="entry name" value="FAD-bd_PCMH-like_sf"/>
</dbReference>
<dbReference type="GO" id="GO:0080049">
    <property type="term" value="F:L-gulono-1,4-lactone dehydrogenase activity"/>
    <property type="evidence" value="ECO:0007669"/>
    <property type="project" value="TreeGrafter"/>
</dbReference>
<dbReference type="OrthoDB" id="9800184at2"/>
<dbReference type="InterPro" id="IPR016166">
    <property type="entry name" value="FAD-bd_PCMH"/>
</dbReference>